<evidence type="ECO:0000256" key="3">
    <source>
        <dbReference type="ARBA" id="ARBA00023143"/>
    </source>
</evidence>
<evidence type="ECO:0000256" key="5">
    <source>
        <dbReference type="NCBIfam" id="TIGR00205"/>
    </source>
</evidence>
<dbReference type="PANTHER" id="PTHR34653">
    <property type="match status" value="1"/>
</dbReference>
<keyword evidence="6" id="KW-0282">Flagellum</keyword>
<dbReference type="PANTHER" id="PTHR34653:SF1">
    <property type="entry name" value="FLAGELLAR HOOK-BASAL BODY COMPLEX PROTEIN FLIE"/>
    <property type="match status" value="1"/>
</dbReference>
<evidence type="ECO:0000313" key="6">
    <source>
        <dbReference type="EMBL" id="MFC4617339.1"/>
    </source>
</evidence>
<reference evidence="7" key="1">
    <citation type="journal article" date="2019" name="Int. J. Syst. Evol. Microbiol.">
        <title>The Global Catalogue of Microorganisms (GCM) 10K type strain sequencing project: providing services to taxonomists for standard genome sequencing and annotation.</title>
        <authorList>
            <consortium name="The Broad Institute Genomics Platform"/>
            <consortium name="The Broad Institute Genome Sequencing Center for Infectious Disease"/>
            <person name="Wu L."/>
            <person name="Ma J."/>
        </authorList>
    </citation>
    <scope>NUCLEOTIDE SEQUENCE [LARGE SCALE GENOMIC DNA]</scope>
    <source>
        <strain evidence="7">CGMCC 1.16306</strain>
    </source>
</reference>
<proteinExistence type="inferred from homology"/>
<evidence type="ECO:0000256" key="2">
    <source>
        <dbReference type="ARBA" id="ARBA00009272"/>
    </source>
</evidence>
<comment type="similarity">
    <text evidence="2 4">Belongs to the FliE family.</text>
</comment>
<name>A0ABV9GGB2_9BACL</name>
<dbReference type="RefSeq" id="WP_376844387.1">
    <property type="nucleotide sequence ID" value="NZ_JBHSFW010000001.1"/>
</dbReference>
<keyword evidence="6" id="KW-0966">Cell projection</keyword>
<dbReference type="EMBL" id="JBHSFW010000001">
    <property type="protein sequence ID" value="MFC4617339.1"/>
    <property type="molecule type" value="Genomic_DNA"/>
</dbReference>
<keyword evidence="7" id="KW-1185">Reference proteome</keyword>
<comment type="caution">
    <text evidence="6">The sequence shown here is derived from an EMBL/GenBank/DDBJ whole genome shotgun (WGS) entry which is preliminary data.</text>
</comment>
<dbReference type="InterPro" id="IPR001624">
    <property type="entry name" value="FliE"/>
</dbReference>
<comment type="subcellular location">
    <subcellularLocation>
        <location evidence="1 4">Bacterial flagellum basal body</location>
    </subcellularLocation>
</comment>
<dbReference type="Pfam" id="PF02049">
    <property type="entry name" value="FliE"/>
    <property type="match status" value="1"/>
</dbReference>
<keyword evidence="6" id="KW-0969">Cilium</keyword>
<dbReference type="Proteomes" id="UP001596022">
    <property type="component" value="Unassembled WGS sequence"/>
</dbReference>
<sequence length="102" mass="11159">MPIPIQLTGPATLSGVQSTVKPQTSAGDLQNSFSKVLGQALHQLNETERSSDQMVQNLATGNINNLDQVMIAMEKSELMLKLAVNVRDKVVGAYQEMMRMQV</sequence>
<gene>
    <name evidence="4 6" type="primary">fliE</name>
    <name evidence="6" type="ORF">ACFO4N_01190</name>
</gene>
<evidence type="ECO:0000256" key="1">
    <source>
        <dbReference type="ARBA" id="ARBA00004117"/>
    </source>
</evidence>
<organism evidence="6 7">
    <name type="scientific">Camelliibacillus cellulosilyticus</name>
    <dbReference type="NCBI Taxonomy" id="2174486"/>
    <lineage>
        <taxon>Bacteria</taxon>
        <taxon>Bacillati</taxon>
        <taxon>Bacillota</taxon>
        <taxon>Bacilli</taxon>
        <taxon>Bacillales</taxon>
        <taxon>Sporolactobacillaceae</taxon>
        <taxon>Camelliibacillus</taxon>
    </lineage>
</organism>
<evidence type="ECO:0000256" key="4">
    <source>
        <dbReference type="HAMAP-Rule" id="MF_00724"/>
    </source>
</evidence>
<dbReference type="HAMAP" id="MF_00724">
    <property type="entry name" value="FliE"/>
    <property type="match status" value="1"/>
</dbReference>
<dbReference type="NCBIfam" id="TIGR00205">
    <property type="entry name" value="fliE"/>
    <property type="match status" value="1"/>
</dbReference>
<evidence type="ECO:0000313" key="7">
    <source>
        <dbReference type="Proteomes" id="UP001596022"/>
    </source>
</evidence>
<accession>A0ABV9GGB2</accession>
<protein>
    <recommendedName>
        <fullName evidence="4 5">Flagellar hook-basal body complex protein FliE</fullName>
    </recommendedName>
</protein>
<dbReference type="PRINTS" id="PR01006">
    <property type="entry name" value="FLGHOOKFLIE"/>
</dbReference>
<keyword evidence="3 4" id="KW-0975">Bacterial flagellum</keyword>